<dbReference type="NCBIfam" id="TIGR01524">
    <property type="entry name" value="ATPase-IIIB_Mg"/>
    <property type="match status" value="1"/>
</dbReference>
<evidence type="ECO:0000256" key="16">
    <source>
        <dbReference type="ARBA" id="ARBA00029806"/>
    </source>
</evidence>
<dbReference type="InterPro" id="IPR008250">
    <property type="entry name" value="ATPase_P-typ_transduc_dom_A_sf"/>
</dbReference>
<evidence type="ECO:0000256" key="17">
    <source>
        <dbReference type="ARBA" id="ARBA00047295"/>
    </source>
</evidence>
<feature type="transmembrane region" description="Helical" evidence="18">
    <location>
        <begin position="814"/>
        <end position="836"/>
    </location>
</feature>
<protein>
    <recommendedName>
        <fullName evidence="5">Magnesium-transporting ATPase, P-type 1</fullName>
        <ecNumber evidence="4">7.2.2.14</ecNumber>
    </recommendedName>
    <alternativeName>
        <fullName evidence="16">Mg(2+) transport ATPase, P-type 1</fullName>
    </alternativeName>
</protein>
<dbReference type="SFLD" id="SFLDS00003">
    <property type="entry name" value="Haloacid_Dehalogenase"/>
    <property type="match status" value="1"/>
</dbReference>
<gene>
    <name evidence="20" type="ORF">SAMN04488528_101791</name>
</gene>
<keyword evidence="8" id="KW-0597">Phosphoprotein</keyword>
<proteinExistence type="inferred from homology"/>
<evidence type="ECO:0000256" key="10">
    <source>
        <dbReference type="ARBA" id="ARBA00022741"/>
    </source>
</evidence>
<dbReference type="Gene3D" id="1.20.1110.10">
    <property type="entry name" value="Calcium-transporting ATPase, transmembrane domain"/>
    <property type="match status" value="1"/>
</dbReference>
<dbReference type="OrthoDB" id="9760364at2"/>
<dbReference type="GO" id="GO:0016887">
    <property type="term" value="F:ATP hydrolysis activity"/>
    <property type="evidence" value="ECO:0007669"/>
    <property type="project" value="InterPro"/>
</dbReference>
<dbReference type="Gene3D" id="3.40.50.1000">
    <property type="entry name" value="HAD superfamily/HAD-like"/>
    <property type="match status" value="1"/>
</dbReference>
<dbReference type="PROSITE" id="PS00154">
    <property type="entry name" value="ATPASE_E1_E2"/>
    <property type="match status" value="1"/>
</dbReference>
<comment type="function">
    <text evidence="1">Mediates magnesium influx to the cytosol.</text>
</comment>
<dbReference type="InterPro" id="IPR006068">
    <property type="entry name" value="ATPase_P-typ_cation-transptr_C"/>
</dbReference>
<comment type="subcellular location">
    <subcellularLocation>
        <location evidence="2">Cell inner membrane</location>
        <topology evidence="2">Multi-pass membrane protein</topology>
    </subcellularLocation>
</comment>
<comment type="catalytic activity">
    <reaction evidence="17">
        <text>Mg(2+)(out) + ATP + H2O = Mg(2+)(in) + ADP + phosphate + H(+)</text>
        <dbReference type="Rhea" id="RHEA:10260"/>
        <dbReference type="ChEBI" id="CHEBI:15377"/>
        <dbReference type="ChEBI" id="CHEBI:15378"/>
        <dbReference type="ChEBI" id="CHEBI:18420"/>
        <dbReference type="ChEBI" id="CHEBI:30616"/>
        <dbReference type="ChEBI" id="CHEBI:43474"/>
        <dbReference type="ChEBI" id="CHEBI:456216"/>
        <dbReference type="EC" id="7.2.2.14"/>
    </reaction>
</comment>
<feature type="domain" description="Cation-transporting P-type ATPase N-terminal" evidence="19">
    <location>
        <begin position="21"/>
        <end position="94"/>
    </location>
</feature>
<dbReference type="NCBIfam" id="NF011702">
    <property type="entry name" value="PRK15122.1"/>
    <property type="match status" value="1"/>
</dbReference>
<dbReference type="InterPro" id="IPR006415">
    <property type="entry name" value="P-type_ATPase_IIIB"/>
</dbReference>
<evidence type="ECO:0000256" key="1">
    <source>
        <dbReference type="ARBA" id="ARBA00003954"/>
    </source>
</evidence>
<evidence type="ECO:0000256" key="9">
    <source>
        <dbReference type="ARBA" id="ARBA00022692"/>
    </source>
</evidence>
<dbReference type="EMBL" id="FOKI01000017">
    <property type="protein sequence ID" value="SFB20930.1"/>
    <property type="molecule type" value="Genomic_DNA"/>
</dbReference>
<feature type="transmembrane region" description="Helical" evidence="18">
    <location>
        <begin position="78"/>
        <end position="98"/>
    </location>
</feature>
<dbReference type="Gene3D" id="3.40.1110.10">
    <property type="entry name" value="Calcium-transporting ATPase, cytoplasmic domain N"/>
    <property type="match status" value="1"/>
</dbReference>
<evidence type="ECO:0000256" key="4">
    <source>
        <dbReference type="ARBA" id="ARBA00012786"/>
    </source>
</evidence>
<evidence type="ECO:0000256" key="6">
    <source>
        <dbReference type="ARBA" id="ARBA00022475"/>
    </source>
</evidence>
<organism evidence="20 21">
    <name type="scientific">Clostridium frigidicarnis</name>
    <dbReference type="NCBI Taxonomy" id="84698"/>
    <lineage>
        <taxon>Bacteria</taxon>
        <taxon>Bacillati</taxon>
        <taxon>Bacillota</taxon>
        <taxon>Clostridia</taxon>
        <taxon>Eubacteriales</taxon>
        <taxon>Clostridiaceae</taxon>
        <taxon>Clostridium</taxon>
    </lineage>
</organism>
<keyword evidence="6" id="KW-1003">Cell membrane</keyword>
<evidence type="ECO:0000256" key="5">
    <source>
        <dbReference type="ARBA" id="ARBA00013555"/>
    </source>
</evidence>
<evidence type="ECO:0000256" key="3">
    <source>
        <dbReference type="ARBA" id="ARBA00008746"/>
    </source>
</evidence>
<dbReference type="NCBIfam" id="TIGR01494">
    <property type="entry name" value="ATPase_P-type"/>
    <property type="match status" value="2"/>
</dbReference>
<dbReference type="SFLD" id="SFLDF00027">
    <property type="entry name" value="p-type_atpase"/>
    <property type="match status" value="1"/>
</dbReference>
<dbReference type="InterPro" id="IPR036412">
    <property type="entry name" value="HAD-like_sf"/>
</dbReference>
<dbReference type="InterPro" id="IPR059000">
    <property type="entry name" value="ATPase_P-type_domA"/>
</dbReference>
<dbReference type="InterPro" id="IPR004014">
    <property type="entry name" value="ATPase_P-typ_cation-transptr_N"/>
</dbReference>
<evidence type="ECO:0000256" key="2">
    <source>
        <dbReference type="ARBA" id="ARBA00004429"/>
    </source>
</evidence>
<dbReference type="PRINTS" id="PR01836">
    <property type="entry name" value="MGATPASE"/>
</dbReference>
<sequence>MMNKRNPKENLEFKALELLNSISRKDIKAIYKELNTSEDGLTQGEVENRFDTVGHNYVNSTKKVPAIIQFLKTFLNPFTLILLALVMVSFFTDVVLAAPGEASYETIIIIMTIVILSSVINFVQEYKSTLAAEKLKELIKTSTAVVREGKAAVEVDMADIVPGDIIRLSAGDMIPADLRIIECKDLFVSQSSLTGESEPIEKQSDACISNGSKSIGELNNICLLGTNVVSGTAKAVVIATGSDTYFGVMAKEMVSHKSKSSFETGINDVSMLLIRFMLIMVPIVFVVNGISKGNWLEALLFAISVAVGLTPEMLPMIVTTNLAKGAIALSKKKTIVKNLSSIQNFGSMDILCTDKTGTLTRDKIIVERHLDIHGNDDDRILRHAYLNSHYQTGLRNLMDIAILEFGDEKGFNDLQTKYIKVDEIPFDFTRRRMSVVLQDHEGKRQLITKGAIEEMLSICSFAEYRGNIVPLTPDVKEEVIAMVSSLNEEGMRVIGVAQKNDIPDENNFGVKDESDMVLMGYIGFLDPPKESAALAISALKKHGVDVKILTGDNEIVTKKICGEVGLEVNHIILGTELENMSDKELALEAERTTVFAKLSPMEKSRIIRVLKENGHTVGYMGDGINDAIALNDADVGISVDTAVDIAKESADIILLEKDLMVLENGVLEGRNTFGNIIKYIKMTASSNFGNVFSVLVASICLPFLPMLPIHLLTQNLLYNISQVSIPWDRMDPEYLEKPRKWNSKEIGKFMLFIGPISSIFDIATYILMWYVFKANSVDMQGLFQSGWFIEGLLSQTLIIHMIRTRKIPFIQSRAATPVLILTTIIMIVGIGIPFTTFGASIGLEALPLSYFPFLIVILLAYCFLTQFIKMKYIKKFNSWL</sequence>
<feature type="transmembrane region" description="Helical" evidence="18">
    <location>
        <begin position="269"/>
        <end position="287"/>
    </location>
</feature>
<dbReference type="InterPro" id="IPR023298">
    <property type="entry name" value="ATPase_P-typ_TM_dom_sf"/>
</dbReference>
<evidence type="ECO:0000256" key="14">
    <source>
        <dbReference type="ARBA" id="ARBA00022989"/>
    </source>
</evidence>
<evidence type="ECO:0000259" key="19">
    <source>
        <dbReference type="SMART" id="SM00831"/>
    </source>
</evidence>
<dbReference type="SUPFAM" id="SSF81665">
    <property type="entry name" value="Calcium ATPase, transmembrane domain M"/>
    <property type="match status" value="1"/>
</dbReference>
<evidence type="ECO:0000313" key="21">
    <source>
        <dbReference type="Proteomes" id="UP000198619"/>
    </source>
</evidence>
<dbReference type="Proteomes" id="UP000198619">
    <property type="component" value="Unassembled WGS sequence"/>
</dbReference>
<dbReference type="AlphaFoldDB" id="A0A1I0Z8M8"/>
<evidence type="ECO:0000313" key="20">
    <source>
        <dbReference type="EMBL" id="SFB20930.1"/>
    </source>
</evidence>
<feature type="transmembrane region" description="Helical" evidence="18">
    <location>
        <begin position="104"/>
        <end position="123"/>
    </location>
</feature>
<evidence type="ECO:0000256" key="7">
    <source>
        <dbReference type="ARBA" id="ARBA00022519"/>
    </source>
</evidence>
<keyword evidence="11" id="KW-0067">ATP-binding</keyword>
<dbReference type="Pfam" id="PF00690">
    <property type="entry name" value="Cation_ATPase_N"/>
    <property type="match status" value="1"/>
</dbReference>
<dbReference type="STRING" id="84698.SAMN04488528_101791"/>
<keyword evidence="14 18" id="KW-1133">Transmembrane helix</keyword>
<dbReference type="InterPro" id="IPR023299">
    <property type="entry name" value="ATPase_P-typ_cyto_dom_N"/>
</dbReference>
<dbReference type="GO" id="GO:0015444">
    <property type="term" value="F:P-type magnesium transporter activity"/>
    <property type="evidence" value="ECO:0007669"/>
    <property type="project" value="UniProtKB-EC"/>
</dbReference>
<dbReference type="SMART" id="SM00831">
    <property type="entry name" value="Cation_ATPase_N"/>
    <property type="match status" value="1"/>
</dbReference>
<evidence type="ECO:0000256" key="15">
    <source>
        <dbReference type="ARBA" id="ARBA00023136"/>
    </source>
</evidence>
<dbReference type="GO" id="GO:0005886">
    <property type="term" value="C:plasma membrane"/>
    <property type="evidence" value="ECO:0007669"/>
    <property type="project" value="UniProtKB-SubCell"/>
</dbReference>
<dbReference type="GO" id="GO:0005524">
    <property type="term" value="F:ATP binding"/>
    <property type="evidence" value="ECO:0007669"/>
    <property type="project" value="UniProtKB-KW"/>
</dbReference>
<dbReference type="CDD" id="cd02077">
    <property type="entry name" value="P-type_ATPase_Mg"/>
    <property type="match status" value="1"/>
</dbReference>
<feature type="transmembrane region" description="Helical" evidence="18">
    <location>
        <begin position="848"/>
        <end position="868"/>
    </location>
</feature>
<reference evidence="20 21" key="1">
    <citation type="submission" date="2016-10" db="EMBL/GenBank/DDBJ databases">
        <authorList>
            <person name="de Groot N.N."/>
        </authorList>
    </citation>
    <scope>NUCLEOTIDE SEQUENCE [LARGE SCALE GENOMIC DNA]</scope>
    <source>
        <strain evidence="20 21">DSM 12271</strain>
    </source>
</reference>
<dbReference type="InterPro" id="IPR044492">
    <property type="entry name" value="P_typ_ATPase_HD_dom"/>
</dbReference>
<feature type="transmembrane region" description="Helical" evidence="18">
    <location>
        <begin position="299"/>
        <end position="323"/>
    </location>
</feature>
<keyword evidence="12" id="KW-0460">Magnesium</keyword>
<evidence type="ECO:0000256" key="8">
    <source>
        <dbReference type="ARBA" id="ARBA00022553"/>
    </source>
</evidence>
<evidence type="ECO:0000256" key="11">
    <source>
        <dbReference type="ARBA" id="ARBA00022840"/>
    </source>
</evidence>
<dbReference type="InterPro" id="IPR001757">
    <property type="entry name" value="P_typ_ATPase"/>
</dbReference>
<dbReference type="SUPFAM" id="SSF56784">
    <property type="entry name" value="HAD-like"/>
    <property type="match status" value="1"/>
</dbReference>
<keyword evidence="15 18" id="KW-0472">Membrane</keyword>
<keyword evidence="13" id="KW-1278">Translocase</keyword>
<dbReference type="SUPFAM" id="SSF81653">
    <property type="entry name" value="Calcium ATPase, transduction domain A"/>
    <property type="match status" value="1"/>
</dbReference>
<keyword evidence="9 18" id="KW-0812">Transmembrane</keyword>
<dbReference type="Gene3D" id="2.70.150.10">
    <property type="entry name" value="Calcium-transporting ATPase, cytoplasmic transduction domain A"/>
    <property type="match status" value="1"/>
</dbReference>
<name>A0A1I0Z8M8_9CLOT</name>
<dbReference type="Pfam" id="PF00122">
    <property type="entry name" value="E1-E2_ATPase"/>
    <property type="match status" value="1"/>
</dbReference>
<keyword evidence="21" id="KW-1185">Reference proteome</keyword>
<dbReference type="SFLD" id="SFLDG00002">
    <property type="entry name" value="C1.7:_P-type_atpase_like"/>
    <property type="match status" value="1"/>
</dbReference>
<dbReference type="PANTHER" id="PTHR42861">
    <property type="entry name" value="CALCIUM-TRANSPORTING ATPASE"/>
    <property type="match status" value="1"/>
</dbReference>
<keyword evidence="7" id="KW-0997">Cell inner membrane</keyword>
<feature type="transmembrane region" description="Helical" evidence="18">
    <location>
        <begin position="749"/>
        <end position="772"/>
    </location>
</feature>
<dbReference type="Pfam" id="PF13246">
    <property type="entry name" value="Cation_ATPase"/>
    <property type="match status" value="1"/>
</dbReference>
<dbReference type="InterPro" id="IPR018303">
    <property type="entry name" value="ATPase_P-typ_P_site"/>
</dbReference>
<accession>A0A1I0Z8M8</accession>
<keyword evidence="10" id="KW-0547">Nucleotide-binding</keyword>
<comment type="similarity">
    <text evidence="3">Belongs to the cation transport ATPase (P-type) (TC 3.A.3) family. Type IIIB subfamily.</text>
</comment>
<evidence type="ECO:0000256" key="13">
    <source>
        <dbReference type="ARBA" id="ARBA00022967"/>
    </source>
</evidence>
<dbReference type="SUPFAM" id="SSF81660">
    <property type="entry name" value="Metal cation-transporting ATPase, ATP-binding domain N"/>
    <property type="match status" value="1"/>
</dbReference>
<dbReference type="EC" id="7.2.2.14" evidence="4"/>
<evidence type="ECO:0000256" key="18">
    <source>
        <dbReference type="SAM" id="Phobius"/>
    </source>
</evidence>
<dbReference type="InterPro" id="IPR023214">
    <property type="entry name" value="HAD_sf"/>
</dbReference>
<evidence type="ECO:0000256" key="12">
    <source>
        <dbReference type="ARBA" id="ARBA00022842"/>
    </source>
</evidence>
<dbReference type="RefSeq" id="WP_090041634.1">
    <property type="nucleotide sequence ID" value="NZ_FOKI01000017.1"/>
</dbReference>
<dbReference type="Pfam" id="PF00689">
    <property type="entry name" value="Cation_ATPase_C"/>
    <property type="match status" value="1"/>
</dbReference>